<accession>A0A2K6MUY2</accession>
<name>A0A2K6MUY2_RHIBE</name>
<reference evidence="2" key="2">
    <citation type="submission" date="2025-08" db="UniProtKB">
        <authorList>
            <consortium name="Ensembl"/>
        </authorList>
    </citation>
    <scope>IDENTIFICATION</scope>
</reference>
<evidence type="ECO:0000256" key="1">
    <source>
        <dbReference type="SAM" id="MobiDB-lite"/>
    </source>
</evidence>
<organism evidence="2 3">
    <name type="scientific">Rhinopithecus bieti</name>
    <name type="common">Black snub-nosed monkey</name>
    <name type="synonym">Pygathrix bieti</name>
    <dbReference type="NCBI Taxonomy" id="61621"/>
    <lineage>
        <taxon>Eukaryota</taxon>
        <taxon>Metazoa</taxon>
        <taxon>Chordata</taxon>
        <taxon>Craniata</taxon>
        <taxon>Vertebrata</taxon>
        <taxon>Euteleostomi</taxon>
        <taxon>Mammalia</taxon>
        <taxon>Eutheria</taxon>
        <taxon>Euarchontoglires</taxon>
        <taxon>Primates</taxon>
        <taxon>Haplorrhini</taxon>
        <taxon>Catarrhini</taxon>
        <taxon>Cercopithecidae</taxon>
        <taxon>Colobinae</taxon>
        <taxon>Rhinopithecus</taxon>
    </lineage>
</organism>
<dbReference type="AlphaFoldDB" id="A0A2K6MUY2"/>
<evidence type="ECO:0000313" key="3">
    <source>
        <dbReference type="Proteomes" id="UP000233180"/>
    </source>
</evidence>
<feature type="region of interest" description="Disordered" evidence="1">
    <location>
        <begin position="86"/>
        <end position="121"/>
    </location>
</feature>
<dbReference type="OMA" id="HQGCPEP"/>
<protein>
    <submittedName>
        <fullName evidence="2">Uncharacterized protein</fullName>
    </submittedName>
</protein>
<reference evidence="2 3" key="1">
    <citation type="submission" date="2016-06" db="EMBL/GenBank/DDBJ databases">
        <title>Genome of Rhinopithecus bieti.</title>
        <authorList>
            <person name="Wu"/>
            <person name="C.-I. and Zhang"/>
            <person name="Y."/>
        </authorList>
    </citation>
    <scope>NUCLEOTIDE SEQUENCE</scope>
</reference>
<dbReference type="Ensembl" id="ENSRBIT00000063607.1">
    <property type="protein sequence ID" value="ENSRBIP00000039580.1"/>
    <property type="gene ID" value="ENSRBIG00000043242.1"/>
</dbReference>
<dbReference type="GeneTree" id="ENSGT00860000136085"/>
<sequence>MYISACLDLSPGSTDVQAAANEQKLGESAGWCCAGSGAEGAHQGCPEPGSVRRGLDEGHRLWVDRVRRQSEDVILRCSRKSSFPFVGNDSPAPRAVPGSARTQPQATRRSASSGTSGGPREWGALTALQFAWEGNRDFPFALSAGTSVPALRGRGDAALWGKPGWQEMAGLLEEVLGCAAVAAEKDPEDAACPFPELRGSPGLWEGGTGEPGVSGLRGAEALKVANVPSLPSLLTAGSHTRSAPGLPSVLASRQFPFLPGGFYGGKECLEGWRGFQAGAHLRVP</sequence>
<evidence type="ECO:0000313" key="2">
    <source>
        <dbReference type="Ensembl" id="ENSRBIP00000039580.1"/>
    </source>
</evidence>
<proteinExistence type="predicted"/>
<reference evidence="2" key="3">
    <citation type="submission" date="2025-09" db="UniProtKB">
        <authorList>
            <consortium name="Ensembl"/>
        </authorList>
    </citation>
    <scope>IDENTIFICATION</scope>
</reference>
<dbReference type="Proteomes" id="UP000233180">
    <property type="component" value="Unassembled WGS sequence"/>
</dbReference>
<keyword evidence="3" id="KW-1185">Reference proteome</keyword>